<evidence type="ECO:0000256" key="1">
    <source>
        <dbReference type="SAM" id="Phobius"/>
    </source>
</evidence>
<name>F5ZCV8_ALTNA</name>
<dbReference type="Proteomes" id="UP000000683">
    <property type="component" value="Chromosome"/>
</dbReference>
<feature type="transmembrane region" description="Helical" evidence="1">
    <location>
        <begin position="111"/>
        <end position="132"/>
    </location>
</feature>
<proteinExistence type="predicted"/>
<dbReference type="HOGENOM" id="CLU_1764143_0_0_6"/>
<keyword evidence="3" id="KW-1185">Reference proteome</keyword>
<accession>F5ZCV8</accession>
<keyword evidence="1" id="KW-1133">Transmembrane helix</keyword>
<protein>
    <submittedName>
        <fullName evidence="2">Uncharacterized protein</fullName>
    </submittedName>
</protein>
<dbReference type="KEGG" id="alt:ambt_10990"/>
<organism evidence="2 3">
    <name type="scientific">Alteromonas naphthalenivorans</name>
    <dbReference type="NCBI Taxonomy" id="715451"/>
    <lineage>
        <taxon>Bacteria</taxon>
        <taxon>Pseudomonadati</taxon>
        <taxon>Pseudomonadota</taxon>
        <taxon>Gammaproteobacteria</taxon>
        <taxon>Alteromonadales</taxon>
        <taxon>Alteromonadaceae</taxon>
        <taxon>Alteromonas/Salinimonas group</taxon>
        <taxon>Alteromonas</taxon>
    </lineage>
</organism>
<gene>
    <name evidence="2" type="ordered locus">ambt_10990</name>
</gene>
<evidence type="ECO:0000313" key="2">
    <source>
        <dbReference type="EMBL" id="AEF03720.1"/>
    </source>
</evidence>
<dbReference type="AlphaFoldDB" id="F5ZCV8"/>
<reference evidence="2 3" key="1">
    <citation type="journal article" date="2011" name="J. Bacteriol.">
        <title>Complete genome sequence of the polycyclic aromatic hydrocarbon-degrading bacterium Alteromonas sp. strain SN2.</title>
        <authorList>
            <person name="Jin H.M."/>
            <person name="Jeong H."/>
            <person name="Moon E.J."/>
            <person name="Math R.K."/>
            <person name="Lee K."/>
            <person name="Kim H.J."/>
            <person name="Jeon C.O."/>
            <person name="Oh T.K."/>
            <person name="Kim J.F."/>
        </authorList>
    </citation>
    <scope>NUCLEOTIDE SEQUENCE [LARGE SCALE GENOMIC DNA]</scope>
    <source>
        <strain evidence="3">JCM 17741 / KACC 18427 / KCTC 11700BP / SN2</strain>
    </source>
</reference>
<evidence type="ECO:0000313" key="3">
    <source>
        <dbReference type="Proteomes" id="UP000000683"/>
    </source>
</evidence>
<keyword evidence="1" id="KW-0812">Transmembrane</keyword>
<sequence length="147" mass="16751">MQHGKFSSKLEIFYTDIEKILSDKPKSQERFEKEFDDLIKKVALNANQKGRRGQTIDEEALTAMLETDNEVKFPRSQLVSSYLKVCRDYKKLSDQESRLSKFDFKERVRFLIFRICTAIGIAAVILGTAIVAKELGIALPLSSLKSS</sequence>
<keyword evidence="1" id="KW-0472">Membrane</keyword>
<dbReference type="EMBL" id="CP002339">
    <property type="protein sequence ID" value="AEF03720.1"/>
    <property type="molecule type" value="Genomic_DNA"/>
</dbReference>
<dbReference type="RefSeq" id="WP_013784652.1">
    <property type="nucleotide sequence ID" value="NC_015554.1"/>
</dbReference>